<gene>
    <name evidence="1" type="primary">thiS</name>
    <name evidence="1" type="ORF">E4P82_11525</name>
</gene>
<name>A0ABX1TM30_9GAMM</name>
<accession>A0ABX1TM30</accession>
<dbReference type="Proteomes" id="UP000760480">
    <property type="component" value="Unassembled WGS sequence"/>
</dbReference>
<comment type="caution">
    <text evidence="1">The sequence shown here is derived from an EMBL/GenBank/DDBJ whole genome shotgun (WGS) entry which is preliminary data.</text>
</comment>
<sequence length="66" mass="7290">MIIEVNGEKKTLESPRSLADAIRDLGYEGARIAVARNDEFVPRGDYATRQLQDGDRLEIVSPMQGG</sequence>
<dbReference type="InterPro" id="IPR003749">
    <property type="entry name" value="ThiS/MoaD-like"/>
</dbReference>
<dbReference type="InterPro" id="IPR010035">
    <property type="entry name" value="Thi_S"/>
</dbReference>
<protein>
    <submittedName>
        <fullName evidence="1">Sulfur carrier protein ThiS</fullName>
    </submittedName>
</protein>
<dbReference type="NCBIfam" id="TIGR01683">
    <property type="entry name" value="thiS"/>
    <property type="match status" value="1"/>
</dbReference>
<organism evidence="1 2">
    <name type="scientific">Candidatus Competibacter phosphatis</name>
    <dbReference type="NCBI Taxonomy" id="221280"/>
    <lineage>
        <taxon>Bacteria</taxon>
        <taxon>Pseudomonadati</taxon>
        <taxon>Pseudomonadota</taxon>
        <taxon>Gammaproteobacteria</taxon>
        <taxon>Candidatus Competibacteraceae</taxon>
        <taxon>Candidatus Competibacter</taxon>
    </lineage>
</organism>
<dbReference type="RefSeq" id="WP_169249034.1">
    <property type="nucleotide sequence ID" value="NZ_SPMZ01000031.1"/>
</dbReference>
<dbReference type="Gene3D" id="3.10.20.30">
    <property type="match status" value="1"/>
</dbReference>
<dbReference type="PANTHER" id="PTHR34472:SF1">
    <property type="entry name" value="SULFUR CARRIER PROTEIN THIS"/>
    <property type="match status" value="1"/>
</dbReference>
<dbReference type="SUPFAM" id="SSF54285">
    <property type="entry name" value="MoaD/ThiS"/>
    <property type="match status" value="1"/>
</dbReference>
<evidence type="ECO:0000313" key="1">
    <source>
        <dbReference type="EMBL" id="NMQ19772.1"/>
    </source>
</evidence>
<dbReference type="EMBL" id="SPMZ01000031">
    <property type="protein sequence ID" value="NMQ19772.1"/>
    <property type="molecule type" value="Genomic_DNA"/>
</dbReference>
<dbReference type="Pfam" id="PF02597">
    <property type="entry name" value="ThiS"/>
    <property type="match status" value="1"/>
</dbReference>
<proteinExistence type="predicted"/>
<reference evidence="1 2" key="1">
    <citation type="submission" date="2019-03" db="EMBL/GenBank/DDBJ databases">
        <title>Metabolic reconstructions from genomes of highly enriched 'Candidatus Accumulibacter' and 'Candidatus Competibacter' bioreactor populations.</title>
        <authorList>
            <person name="Annavajhala M.K."/>
            <person name="Welles L."/>
            <person name="Abbas B."/>
            <person name="Sorokin D."/>
            <person name="Park H."/>
            <person name="Van Loosdrecht M."/>
            <person name="Chandran K."/>
        </authorList>
    </citation>
    <scope>NUCLEOTIDE SEQUENCE [LARGE SCALE GENOMIC DNA]</scope>
    <source>
        <strain evidence="1 2">SBR_G</strain>
    </source>
</reference>
<dbReference type="PANTHER" id="PTHR34472">
    <property type="entry name" value="SULFUR CARRIER PROTEIN THIS"/>
    <property type="match status" value="1"/>
</dbReference>
<dbReference type="CDD" id="cd00565">
    <property type="entry name" value="Ubl_ThiS"/>
    <property type="match status" value="1"/>
</dbReference>
<dbReference type="InterPro" id="IPR016155">
    <property type="entry name" value="Mopterin_synth/thiamin_S_b"/>
</dbReference>
<dbReference type="InterPro" id="IPR012675">
    <property type="entry name" value="Beta-grasp_dom_sf"/>
</dbReference>
<keyword evidence="2" id="KW-1185">Reference proteome</keyword>
<evidence type="ECO:0000313" key="2">
    <source>
        <dbReference type="Proteomes" id="UP000760480"/>
    </source>
</evidence>